<protein>
    <submittedName>
        <fullName evidence="1">Uncharacterized protein</fullName>
    </submittedName>
</protein>
<comment type="caution">
    <text evidence="1">The sequence shown here is derived from an EMBL/GenBank/DDBJ whole genome shotgun (WGS) entry which is preliminary data.</text>
</comment>
<dbReference type="AlphaFoldDB" id="A0AAN9NDH8"/>
<sequence length="164" mass="18253">MGEAIPAMPMAIVMVVVATTPRRNKVVAIPKRKVSSQDVGEVPRPSLAKRARKDKFLLRSRVLLASTASLRPKYPISNMHSSANTCSCRSREFNNTTFEISSFDSISSTIGDLMDLISKHNTSTECTEPIDTKACTVSSDEKSLSLRTESYNSRLNPWEIWSRN</sequence>
<organism evidence="1 2">
    <name type="scientific">Phaseolus coccineus</name>
    <name type="common">Scarlet runner bean</name>
    <name type="synonym">Phaseolus multiflorus</name>
    <dbReference type="NCBI Taxonomy" id="3886"/>
    <lineage>
        <taxon>Eukaryota</taxon>
        <taxon>Viridiplantae</taxon>
        <taxon>Streptophyta</taxon>
        <taxon>Embryophyta</taxon>
        <taxon>Tracheophyta</taxon>
        <taxon>Spermatophyta</taxon>
        <taxon>Magnoliopsida</taxon>
        <taxon>eudicotyledons</taxon>
        <taxon>Gunneridae</taxon>
        <taxon>Pentapetalae</taxon>
        <taxon>rosids</taxon>
        <taxon>fabids</taxon>
        <taxon>Fabales</taxon>
        <taxon>Fabaceae</taxon>
        <taxon>Papilionoideae</taxon>
        <taxon>50 kb inversion clade</taxon>
        <taxon>NPAAA clade</taxon>
        <taxon>indigoferoid/millettioid clade</taxon>
        <taxon>Phaseoleae</taxon>
        <taxon>Phaseolus</taxon>
    </lineage>
</organism>
<reference evidence="1 2" key="1">
    <citation type="submission" date="2024-01" db="EMBL/GenBank/DDBJ databases">
        <title>The genomes of 5 underutilized Papilionoideae crops provide insights into root nodulation and disease resistanc.</title>
        <authorList>
            <person name="Jiang F."/>
        </authorList>
    </citation>
    <scope>NUCLEOTIDE SEQUENCE [LARGE SCALE GENOMIC DNA]</scope>
    <source>
        <strain evidence="1">JINMINGXINNONG_FW02</strain>
        <tissue evidence="1">Leaves</tissue>
    </source>
</reference>
<evidence type="ECO:0000313" key="1">
    <source>
        <dbReference type="EMBL" id="KAK7368439.1"/>
    </source>
</evidence>
<proteinExistence type="predicted"/>
<keyword evidence="2" id="KW-1185">Reference proteome</keyword>
<evidence type="ECO:0000313" key="2">
    <source>
        <dbReference type="Proteomes" id="UP001374584"/>
    </source>
</evidence>
<gene>
    <name evidence="1" type="ORF">VNO80_10465</name>
</gene>
<accession>A0AAN9NDH8</accession>
<dbReference type="EMBL" id="JAYMYR010000004">
    <property type="protein sequence ID" value="KAK7368439.1"/>
    <property type="molecule type" value="Genomic_DNA"/>
</dbReference>
<name>A0AAN9NDH8_PHACN</name>
<dbReference type="Proteomes" id="UP001374584">
    <property type="component" value="Unassembled WGS sequence"/>
</dbReference>